<dbReference type="GO" id="GO:0006508">
    <property type="term" value="P:proteolysis"/>
    <property type="evidence" value="ECO:0007669"/>
    <property type="project" value="InterPro"/>
</dbReference>
<evidence type="ECO:0000313" key="4">
    <source>
        <dbReference type="EMBL" id="MDJ1499097.1"/>
    </source>
</evidence>
<dbReference type="InterPro" id="IPR000073">
    <property type="entry name" value="AB_hydrolase_1"/>
</dbReference>
<dbReference type="RefSeq" id="WP_314508634.1">
    <property type="nucleotide sequence ID" value="NZ_JASJOU010000001.1"/>
</dbReference>
<dbReference type="InterPro" id="IPR029058">
    <property type="entry name" value="AB_hydrolase_fold"/>
</dbReference>
<comment type="caution">
    <text evidence="4">The sequence shown here is derived from an EMBL/GenBank/DDBJ whole genome shotgun (WGS) entry which is preliminary data.</text>
</comment>
<reference evidence="4" key="1">
    <citation type="submission" date="2023-05" db="EMBL/GenBank/DDBJ databases">
        <authorList>
            <person name="Zhang X."/>
        </authorList>
    </citation>
    <scope>NUCLEOTIDE SEQUENCE</scope>
    <source>
        <strain evidence="4">BD1B2-1</strain>
    </source>
</reference>
<dbReference type="EMBL" id="JASJOU010000001">
    <property type="protein sequence ID" value="MDJ1499097.1"/>
    <property type="molecule type" value="Genomic_DNA"/>
</dbReference>
<dbReference type="PROSITE" id="PS00708">
    <property type="entry name" value="PRO_ENDOPEP_SER"/>
    <property type="match status" value="1"/>
</dbReference>
<feature type="domain" description="AB hydrolase-1" evidence="3">
    <location>
        <begin position="74"/>
        <end position="170"/>
    </location>
</feature>
<keyword evidence="1 4" id="KW-0378">Hydrolase</keyword>
<feature type="signal peptide" evidence="2">
    <location>
        <begin position="1"/>
        <end position="21"/>
    </location>
</feature>
<sequence>MKTLLFSTFITLILNAFSVQAQPDTTVRRVLIPSGSIQLDGMLITPRHINQPVPALIWLGGSGGWDLVGNYFKDSTIFYRYYMEPLLLSKGFAVLYLNKPGMGRSTGKWQKQDFLARAEDANAAFRYLTTLPGINPKAIGMVGHSQGGWIAQIAASRNPDIAFSVSLCGPSVDVYTQTIQTYHRLYECQGMQGKRLRRKLRWKKRELAIGGIAGKVFTGGEAGQWARIRKYSHDNILTALKKPSLMIFAEYDAYVWPEYNLQHLQKVFQNKIPAHLETYVLPRGEHMLHQVPTGCVLEWNELSKYPYSESLQQKLVQWITHAVHIE</sequence>
<keyword evidence="2" id="KW-0732">Signal</keyword>
<protein>
    <submittedName>
        <fullName evidence="4">Alpha/beta fold hydrolase</fullName>
    </submittedName>
</protein>
<evidence type="ECO:0000313" key="5">
    <source>
        <dbReference type="Proteomes" id="UP001232063"/>
    </source>
</evidence>
<dbReference type="PANTHER" id="PTHR43265:SF1">
    <property type="entry name" value="ESTERASE ESTD"/>
    <property type="match status" value="1"/>
</dbReference>
<accession>A0AAE3UDE8</accession>
<evidence type="ECO:0000256" key="2">
    <source>
        <dbReference type="SAM" id="SignalP"/>
    </source>
</evidence>
<gene>
    <name evidence="4" type="ORF">QNI22_00495</name>
</gene>
<dbReference type="Pfam" id="PF00561">
    <property type="entry name" value="Abhydrolase_1"/>
    <property type="match status" value="1"/>
</dbReference>
<feature type="chain" id="PRO_5042225797" evidence="2">
    <location>
        <begin position="22"/>
        <end position="326"/>
    </location>
</feature>
<proteinExistence type="predicted"/>
<dbReference type="InterPro" id="IPR053145">
    <property type="entry name" value="AB_hydrolase_Est10"/>
</dbReference>
<evidence type="ECO:0000256" key="1">
    <source>
        <dbReference type="ARBA" id="ARBA00022801"/>
    </source>
</evidence>
<keyword evidence="5" id="KW-1185">Reference proteome</keyword>
<dbReference type="AlphaFoldDB" id="A0AAE3UDE8"/>
<dbReference type="Gene3D" id="3.40.50.1820">
    <property type="entry name" value="alpha/beta hydrolase"/>
    <property type="match status" value="1"/>
</dbReference>
<organism evidence="4 5">
    <name type="scientific">Xanthocytophaga agilis</name>
    <dbReference type="NCBI Taxonomy" id="3048010"/>
    <lineage>
        <taxon>Bacteria</taxon>
        <taxon>Pseudomonadati</taxon>
        <taxon>Bacteroidota</taxon>
        <taxon>Cytophagia</taxon>
        <taxon>Cytophagales</taxon>
        <taxon>Rhodocytophagaceae</taxon>
        <taxon>Xanthocytophaga</taxon>
    </lineage>
</organism>
<dbReference type="InterPro" id="IPR002471">
    <property type="entry name" value="Pept_S9_AS"/>
</dbReference>
<dbReference type="PANTHER" id="PTHR43265">
    <property type="entry name" value="ESTERASE ESTD"/>
    <property type="match status" value="1"/>
</dbReference>
<dbReference type="SUPFAM" id="SSF53474">
    <property type="entry name" value="alpha/beta-Hydrolases"/>
    <property type="match status" value="1"/>
</dbReference>
<dbReference type="GO" id="GO:0052689">
    <property type="term" value="F:carboxylic ester hydrolase activity"/>
    <property type="evidence" value="ECO:0007669"/>
    <property type="project" value="TreeGrafter"/>
</dbReference>
<dbReference type="Proteomes" id="UP001232063">
    <property type="component" value="Unassembled WGS sequence"/>
</dbReference>
<dbReference type="GO" id="GO:0004252">
    <property type="term" value="F:serine-type endopeptidase activity"/>
    <property type="evidence" value="ECO:0007669"/>
    <property type="project" value="InterPro"/>
</dbReference>
<evidence type="ECO:0000259" key="3">
    <source>
        <dbReference type="Pfam" id="PF00561"/>
    </source>
</evidence>
<name>A0AAE3UDE8_9BACT</name>